<organism evidence="5">
    <name type="scientific">uncultured Desulfobacterium sp</name>
    <dbReference type="NCBI Taxonomy" id="201089"/>
    <lineage>
        <taxon>Bacteria</taxon>
        <taxon>Pseudomonadati</taxon>
        <taxon>Thermodesulfobacteriota</taxon>
        <taxon>Desulfobacteria</taxon>
        <taxon>Desulfobacterales</taxon>
        <taxon>Desulfobacteriaceae</taxon>
        <taxon>Desulfobacterium</taxon>
        <taxon>environmental samples</taxon>
    </lineage>
</organism>
<protein>
    <submittedName>
        <fullName evidence="5">Type I restriction-modification system, specificity subunit S</fullName>
    </submittedName>
</protein>
<dbReference type="AlphaFoldDB" id="A0A445MR81"/>
<dbReference type="GO" id="GO:0009307">
    <property type="term" value="P:DNA restriction-modification system"/>
    <property type="evidence" value="ECO:0007669"/>
    <property type="project" value="UniProtKB-KW"/>
</dbReference>
<evidence type="ECO:0000313" key="5">
    <source>
        <dbReference type="EMBL" id="SPD71994.1"/>
    </source>
</evidence>
<sequence>MIKSKFQIIPLENLAAKEKSAIKIGPFGSQLKKSELVSSGIHIIGIENVINENFDGLGDRFITNAKFQTLKSVAVKPGDILITMMGTIGELAVVPEGTSTSIMDSHLLRFRPNTALCDRKYISWAIKCSSAVKQSLDKNARGAIMSGLNSEIIRSLPIPLPPLTEQKRIAAILDKADDIRRKRLQAIQLVEEFLKSIFLDMFGDPVTNPKGFKIKRLDNVLDYITSGSRGWARYYSDSGAKFLRIQNVGRNEILLTDLAHVNAPKGAEAERTRVKSGDILLSITADLGRTGVIYQDIGEAYINQHLAILRVSSAEPIYISAFLASKGGQLQIKKLDRQGVKSGLNFDDIRSLEILDAPAELQRKFAAIWKKVQKHKVRLIEFSLLTDLNFRALSSSAFRGDL</sequence>
<keyword evidence="2" id="KW-0680">Restriction system</keyword>
<reference evidence="5" key="1">
    <citation type="submission" date="2018-01" db="EMBL/GenBank/DDBJ databases">
        <authorList>
            <person name="Regsiter A."/>
            <person name="William W."/>
        </authorList>
    </citation>
    <scope>NUCLEOTIDE SEQUENCE</scope>
    <source>
        <strain evidence="5">TRIP AH-1</strain>
    </source>
</reference>
<name>A0A445MR81_9BACT</name>
<feature type="domain" description="Type I restriction modification DNA specificity" evidence="4">
    <location>
        <begin position="42"/>
        <end position="188"/>
    </location>
</feature>
<dbReference type="InterPro" id="IPR052021">
    <property type="entry name" value="Type-I_RS_S_subunit"/>
</dbReference>
<accession>A0A445MR81</accession>
<dbReference type="GO" id="GO:0003677">
    <property type="term" value="F:DNA binding"/>
    <property type="evidence" value="ECO:0007669"/>
    <property type="project" value="UniProtKB-KW"/>
</dbReference>
<evidence type="ECO:0000259" key="4">
    <source>
        <dbReference type="Pfam" id="PF01420"/>
    </source>
</evidence>
<dbReference type="Pfam" id="PF01420">
    <property type="entry name" value="Methylase_S"/>
    <property type="match status" value="1"/>
</dbReference>
<evidence type="ECO:0000256" key="2">
    <source>
        <dbReference type="ARBA" id="ARBA00022747"/>
    </source>
</evidence>
<keyword evidence="3" id="KW-0238">DNA-binding</keyword>
<gene>
    <name evidence="5" type="ORF">PITCH_A1150029</name>
</gene>
<dbReference type="InterPro" id="IPR044946">
    <property type="entry name" value="Restrct_endonuc_typeI_TRD_sf"/>
</dbReference>
<dbReference type="EMBL" id="OJIN01000019">
    <property type="protein sequence ID" value="SPD71994.1"/>
    <property type="molecule type" value="Genomic_DNA"/>
</dbReference>
<evidence type="ECO:0000256" key="1">
    <source>
        <dbReference type="ARBA" id="ARBA00010923"/>
    </source>
</evidence>
<comment type="similarity">
    <text evidence="1">Belongs to the type-I restriction system S methylase family.</text>
</comment>
<dbReference type="Gene3D" id="3.90.220.20">
    <property type="entry name" value="DNA methylase specificity domains"/>
    <property type="match status" value="2"/>
</dbReference>
<dbReference type="PANTHER" id="PTHR30408:SF12">
    <property type="entry name" value="TYPE I RESTRICTION ENZYME MJAVIII SPECIFICITY SUBUNIT"/>
    <property type="match status" value="1"/>
</dbReference>
<evidence type="ECO:0000256" key="3">
    <source>
        <dbReference type="ARBA" id="ARBA00023125"/>
    </source>
</evidence>
<dbReference type="InterPro" id="IPR000055">
    <property type="entry name" value="Restrct_endonuc_typeI_TRD"/>
</dbReference>
<proteinExistence type="inferred from homology"/>
<dbReference type="SUPFAM" id="SSF116734">
    <property type="entry name" value="DNA methylase specificity domain"/>
    <property type="match status" value="2"/>
</dbReference>
<dbReference type="PANTHER" id="PTHR30408">
    <property type="entry name" value="TYPE-1 RESTRICTION ENZYME ECOKI SPECIFICITY PROTEIN"/>
    <property type="match status" value="1"/>
</dbReference>